<comment type="subcellular location">
    <subcellularLocation>
        <location evidence="1">Membrane</location>
        <topology evidence="1">Single-pass membrane protein</topology>
    </subcellularLocation>
</comment>
<organism evidence="5 6">
    <name type="scientific">Monodelphis domestica</name>
    <name type="common">Gray short-tailed opossum</name>
    <dbReference type="NCBI Taxonomy" id="13616"/>
    <lineage>
        <taxon>Eukaryota</taxon>
        <taxon>Metazoa</taxon>
        <taxon>Chordata</taxon>
        <taxon>Craniata</taxon>
        <taxon>Vertebrata</taxon>
        <taxon>Euteleostomi</taxon>
        <taxon>Mammalia</taxon>
        <taxon>Metatheria</taxon>
        <taxon>Didelphimorphia</taxon>
        <taxon>Didelphidae</taxon>
        <taxon>Monodelphis</taxon>
    </lineage>
</organism>
<dbReference type="Pfam" id="PF00059">
    <property type="entry name" value="Lectin_C"/>
    <property type="match status" value="1"/>
</dbReference>
<dbReference type="InterPro" id="IPR001304">
    <property type="entry name" value="C-type_lectin-like"/>
</dbReference>
<reference evidence="5" key="3">
    <citation type="submission" date="2025-09" db="UniProtKB">
        <authorList>
            <consortium name="Ensembl"/>
        </authorList>
    </citation>
    <scope>IDENTIFICATION</scope>
</reference>
<dbReference type="SUPFAM" id="SSF56436">
    <property type="entry name" value="C-type lectin-like"/>
    <property type="match status" value="1"/>
</dbReference>
<dbReference type="InterPro" id="IPR016186">
    <property type="entry name" value="C-type_lectin-like/link_sf"/>
</dbReference>
<dbReference type="CDD" id="cd03593">
    <property type="entry name" value="CLECT_NK_receptors_like"/>
    <property type="match status" value="1"/>
</dbReference>
<evidence type="ECO:0000256" key="2">
    <source>
        <dbReference type="ARBA" id="ARBA00022734"/>
    </source>
</evidence>
<accession>F6SIK1</accession>
<keyword evidence="3" id="KW-0472">Membrane</keyword>
<gene>
    <name evidence="5" type="primary">CLEC5A</name>
</gene>
<keyword evidence="6" id="KW-1185">Reference proteome</keyword>
<keyword evidence="3" id="KW-0812">Transmembrane</keyword>
<protein>
    <submittedName>
        <fullName evidence="5">C-type lectin domain containing 5A</fullName>
    </submittedName>
</protein>
<keyword evidence="3" id="KW-1133">Transmembrane helix</keyword>
<dbReference type="InterPro" id="IPR033992">
    <property type="entry name" value="NKR-like_CTLD"/>
</dbReference>
<reference evidence="5" key="2">
    <citation type="submission" date="2025-08" db="UniProtKB">
        <authorList>
            <consortium name="Ensembl"/>
        </authorList>
    </citation>
    <scope>IDENTIFICATION</scope>
</reference>
<reference evidence="5 6" key="1">
    <citation type="journal article" date="2007" name="Nature">
        <title>Genome of the marsupial Monodelphis domestica reveals innovation in non-coding sequences.</title>
        <authorList>
            <person name="Mikkelsen T.S."/>
            <person name="Wakefield M.J."/>
            <person name="Aken B."/>
            <person name="Amemiya C.T."/>
            <person name="Chang J.L."/>
            <person name="Duke S."/>
            <person name="Garber M."/>
            <person name="Gentles A.J."/>
            <person name="Goodstadt L."/>
            <person name="Heger A."/>
            <person name="Jurka J."/>
            <person name="Kamal M."/>
            <person name="Mauceli E."/>
            <person name="Searle S.M."/>
            <person name="Sharpe T."/>
            <person name="Baker M.L."/>
            <person name="Batzer M.A."/>
            <person name="Benos P.V."/>
            <person name="Belov K."/>
            <person name="Clamp M."/>
            <person name="Cook A."/>
            <person name="Cuff J."/>
            <person name="Das R."/>
            <person name="Davidow L."/>
            <person name="Deakin J.E."/>
            <person name="Fazzari M.J."/>
            <person name="Glass J.L."/>
            <person name="Grabherr M."/>
            <person name="Greally J.M."/>
            <person name="Gu W."/>
            <person name="Hore T.A."/>
            <person name="Huttley G.A."/>
            <person name="Kleber M."/>
            <person name="Jirtle R.L."/>
            <person name="Koina E."/>
            <person name="Lee J.T."/>
            <person name="Mahony S."/>
            <person name="Marra M.A."/>
            <person name="Miller R.D."/>
            <person name="Nicholls R.D."/>
            <person name="Oda M."/>
            <person name="Papenfuss A.T."/>
            <person name="Parra Z.E."/>
            <person name="Pollock D.D."/>
            <person name="Ray D.A."/>
            <person name="Schein J.E."/>
            <person name="Speed T.P."/>
            <person name="Thompson K."/>
            <person name="VandeBerg J.L."/>
            <person name="Wade C.M."/>
            <person name="Walker J.A."/>
            <person name="Waters P.D."/>
            <person name="Webber C."/>
            <person name="Weidman J.R."/>
            <person name="Xie X."/>
            <person name="Zody M.C."/>
            <person name="Baldwin J."/>
            <person name="Abdouelleil A."/>
            <person name="Abdulkadir J."/>
            <person name="Abebe A."/>
            <person name="Abera B."/>
            <person name="Abreu J."/>
            <person name="Acer S.C."/>
            <person name="Aftuck L."/>
            <person name="Alexander A."/>
            <person name="An P."/>
            <person name="Anderson E."/>
            <person name="Anderson S."/>
            <person name="Arachi H."/>
            <person name="Azer M."/>
            <person name="Bachantsang P."/>
            <person name="Barry A."/>
            <person name="Bayul T."/>
            <person name="Berlin A."/>
            <person name="Bessette D."/>
            <person name="Bloom T."/>
            <person name="Bloom T."/>
            <person name="Boguslavskiy L."/>
            <person name="Bonnet C."/>
            <person name="Boukhgalter B."/>
            <person name="Bourzgui I."/>
            <person name="Brown A."/>
            <person name="Cahill P."/>
            <person name="Channer S."/>
            <person name="Cheshatsang Y."/>
            <person name="Chuda L."/>
            <person name="Citroen M."/>
            <person name="Collymore A."/>
            <person name="Cooke P."/>
            <person name="Costello M."/>
            <person name="D'Aco K."/>
            <person name="Daza R."/>
            <person name="De Haan G."/>
            <person name="DeGray S."/>
            <person name="DeMaso C."/>
            <person name="Dhargay N."/>
            <person name="Dooley K."/>
            <person name="Dooley E."/>
            <person name="Doricent M."/>
            <person name="Dorje P."/>
            <person name="Dorjee K."/>
            <person name="Dupes A."/>
            <person name="Elong R."/>
            <person name="Falk J."/>
            <person name="Farina A."/>
            <person name="Faro S."/>
            <person name="Ferguson D."/>
            <person name="Fisher S."/>
            <person name="Foley C.D."/>
            <person name="Franke A."/>
            <person name="Friedrich D."/>
            <person name="Gadbois L."/>
            <person name="Gearin G."/>
            <person name="Gearin C.R."/>
            <person name="Giannoukos G."/>
            <person name="Goode T."/>
            <person name="Graham J."/>
            <person name="Grandbois E."/>
            <person name="Grewal S."/>
            <person name="Gyaltsen K."/>
            <person name="Hafez N."/>
            <person name="Hagos B."/>
            <person name="Hall J."/>
            <person name="Henson C."/>
            <person name="Hollinger A."/>
            <person name="Honan T."/>
            <person name="Huard M.D."/>
            <person name="Hughes L."/>
            <person name="Hurhula B."/>
            <person name="Husby M.E."/>
            <person name="Kamat A."/>
            <person name="Kanga B."/>
            <person name="Kashin S."/>
            <person name="Khazanovich D."/>
            <person name="Kisner P."/>
            <person name="Lance K."/>
            <person name="Lara M."/>
            <person name="Lee W."/>
            <person name="Lennon N."/>
            <person name="Letendre F."/>
            <person name="LeVine R."/>
            <person name="Lipovsky A."/>
            <person name="Liu X."/>
            <person name="Liu J."/>
            <person name="Liu S."/>
            <person name="Lokyitsang T."/>
            <person name="Lokyitsang Y."/>
            <person name="Lubonja R."/>
            <person name="Lui A."/>
            <person name="MacDonald P."/>
            <person name="Magnisalis V."/>
            <person name="Maru K."/>
            <person name="Matthews C."/>
            <person name="McCusker W."/>
            <person name="McDonough S."/>
            <person name="Mehta T."/>
            <person name="Meldrim J."/>
            <person name="Meneus L."/>
            <person name="Mihai O."/>
            <person name="Mihalev A."/>
            <person name="Mihova T."/>
            <person name="Mittelman R."/>
            <person name="Mlenga V."/>
            <person name="Montmayeur A."/>
            <person name="Mulrain L."/>
            <person name="Navidi A."/>
            <person name="Naylor J."/>
            <person name="Negash T."/>
            <person name="Nguyen T."/>
            <person name="Nguyen N."/>
            <person name="Nicol R."/>
            <person name="Norbu C."/>
            <person name="Norbu N."/>
            <person name="Novod N."/>
            <person name="O'Neill B."/>
            <person name="Osman S."/>
            <person name="Markiewicz E."/>
            <person name="Oyono O.L."/>
            <person name="Patti C."/>
            <person name="Phunkhang P."/>
            <person name="Pierre F."/>
            <person name="Priest M."/>
            <person name="Raghuraman S."/>
            <person name="Rege F."/>
            <person name="Reyes R."/>
            <person name="Rise C."/>
            <person name="Rogov P."/>
            <person name="Ross K."/>
            <person name="Ryan E."/>
            <person name="Settipalli S."/>
            <person name="Shea T."/>
            <person name="Sherpa N."/>
            <person name="Shi L."/>
            <person name="Shih D."/>
            <person name="Sparrow T."/>
            <person name="Spaulding J."/>
            <person name="Stalker J."/>
            <person name="Stange-Thomann N."/>
            <person name="Stavropoulos S."/>
            <person name="Stone C."/>
            <person name="Strader C."/>
            <person name="Tesfaye S."/>
            <person name="Thomson T."/>
            <person name="Thoulutsang Y."/>
            <person name="Thoulutsang D."/>
            <person name="Topham K."/>
            <person name="Topping I."/>
            <person name="Tsamla T."/>
            <person name="Vassiliev H."/>
            <person name="Vo A."/>
            <person name="Wangchuk T."/>
            <person name="Wangdi T."/>
            <person name="Weiand M."/>
            <person name="Wilkinson J."/>
            <person name="Wilson A."/>
            <person name="Yadav S."/>
            <person name="Young G."/>
            <person name="Yu Q."/>
            <person name="Zembek L."/>
            <person name="Zhong D."/>
            <person name="Zimmer A."/>
            <person name="Zwirko Z."/>
            <person name="Jaffe D.B."/>
            <person name="Alvarez P."/>
            <person name="Brockman W."/>
            <person name="Butler J."/>
            <person name="Chin C."/>
            <person name="Gnerre S."/>
            <person name="MacCallum I."/>
            <person name="Graves J.A."/>
            <person name="Ponting C.P."/>
            <person name="Breen M."/>
            <person name="Samollow P.B."/>
            <person name="Lander E.S."/>
            <person name="Lindblad-Toh K."/>
        </authorList>
    </citation>
    <scope>NUCLEOTIDE SEQUENCE [LARGE SCALE GENOMIC DNA]</scope>
</reference>
<dbReference type="PANTHER" id="PTHR47536">
    <property type="entry name" value="C-TYPE LECTIN DOMAIN FAMILY 5 MEMBER A"/>
    <property type="match status" value="1"/>
</dbReference>
<feature type="transmembrane region" description="Helical" evidence="3">
    <location>
        <begin position="7"/>
        <end position="30"/>
    </location>
</feature>
<dbReference type="AlphaFoldDB" id="F6SIK1"/>
<evidence type="ECO:0000259" key="4">
    <source>
        <dbReference type="PROSITE" id="PS50041"/>
    </source>
</evidence>
<keyword evidence="2" id="KW-0430">Lectin</keyword>
<dbReference type="InterPro" id="IPR052869">
    <property type="entry name" value="CLEC5A"/>
</dbReference>
<dbReference type="Gene3D" id="3.10.100.10">
    <property type="entry name" value="Mannose-Binding Protein A, subunit A"/>
    <property type="match status" value="1"/>
</dbReference>
<dbReference type="Proteomes" id="UP000002280">
    <property type="component" value="Chromosome 8"/>
</dbReference>
<evidence type="ECO:0000256" key="1">
    <source>
        <dbReference type="ARBA" id="ARBA00004167"/>
    </source>
</evidence>
<dbReference type="Ensembl" id="ENSMODT00000000010.4">
    <property type="protein sequence ID" value="ENSMODP00000000010.4"/>
    <property type="gene ID" value="ENSMODG00000000013.4"/>
</dbReference>
<dbReference type="InterPro" id="IPR016187">
    <property type="entry name" value="CTDL_fold"/>
</dbReference>
<dbReference type="GeneTree" id="ENSGT00910000144330"/>
<dbReference type="Bgee" id="ENSMODG00000000013">
    <property type="expression patterns" value="Expressed in lung and 13 other cell types or tissues"/>
</dbReference>
<dbReference type="eggNOG" id="KOG4297">
    <property type="taxonomic scope" value="Eukaryota"/>
</dbReference>
<dbReference type="HOGENOM" id="CLU_049894_15_0_1"/>
<evidence type="ECO:0000313" key="6">
    <source>
        <dbReference type="Proteomes" id="UP000002280"/>
    </source>
</evidence>
<dbReference type="PROSITE" id="PS50041">
    <property type="entry name" value="C_TYPE_LECTIN_2"/>
    <property type="match status" value="1"/>
</dbReference>
<evidence type="ECO:0000256" key="3">
    <source>
        <dbReference type="SAM" id="Phobius"/>
    </source>
</evidence>
<dbReference type="SMART" id="SM00034">
    <property type="entry name" value="CLECT"/>
    <property type="match status" value="1"/>
</dbReference>
<dbReference type="GO" id="GO:0030246">
    <property type="term" value="F:carbohydrate binding"/>
    <property type="evidence" value="ECO:0007669"/>
    <property type="project" value="UniProtKB-KW"/>
</dbReference>
<name>F6SIK1_MONDO</name>
<dbReference type="PANTHER" id="PTHR47536:SF1">
    <property type="entry name" value="C-TYPE LECTIN DOMAIN FAMILY 5 MEMBER A"/>
    <property type="match status" value="1"/>
</dbReference>
<sequence>MAFINCHMILSVVIVVTIKVTGTTFFLLYLPQIFPPVLERSLNSTSTEKSITVCPIRWEYEKGKCYFFSTNEENWNKSQSSCLKEGATLAIINNSGEQNFLQNRAGVEPYFIGLRYNFSQRKWRWIDGSEDFVVTMSIDPPGFGCGTIGVSINVEDSSCDISHRWICEKIAP</sequence>
<feature type="domain" description="C-type lectin" evidence="4">
    <location>
        <begin position="61"/>
        <end position="168"/>
    </location>
</feature>
<evidence type="ECO:0000313" key="5">
    <source>
        <dbReference type="Ensembl" id="ENSMODP00000000010.4"/>
    </source>
</evidence>
<proteinExistence type="predicted"/>
<dbReference type="GO" id="GO:0016020">
    <property type="term" value="C:membrane"/>
    <property type="evidence" value="ECO:0007669"/>
    <property type="project" value="UniProtKB-SubCell"/>
</dbReference>